<sequence length="174" mass="18612">MAPPGVFFSLRVSQAIYAVVTFSLLCAAAHSYFTAFDHVPWEVSVAMLSSCLSLAAVSYMAYTSLSPSQGTLDILAQQDRTKSCLGLSKPVTFAIYWLASFISLVAFICLAKFLAGASECEGSLCVVTKISTVVIFFSYAVWTAATTLVGIDISKDNGKANTALQEKLKAFSDD</sequence>
<keyword evidence="1" id="KW-1133">Transmembrane helix</keyword>
<evidence type="ECO:0000313" key="3">
    <source>
        <dbReference type="Proteomes" id="UP000326950"/>
    </source>
</evidence>
<feature type="transmembrane region" description="Helical" evidence="1">
    <location>
        <begin position="45"/>
        <end position="62"/>
    </location>
</feature>
<reference evidence="2 3" key="1">
    <citation type="submission" date="2019-04" db="EMBL/GenBank/DDBJ databases">
        <title>Friends and foes A comparative genomics study of 23 Aspergillus species from section Flavi.</title>
        <authorList>
            <consortium name="DOE Joint Genome Institute"/>
            <person name="Kjaerbolling I."/>
            <person name="Vesth T."/>
            <person name="Frisvad J.C."/>
            <person name="Nybo J.L."/>
            <person name="Theobald S."/>
            <person name="Kildgaard S."/>
            <person name="Isbrandt T."/>
            <person name="Kuo A."/>
            <person name="Sato A."/>
            <person name="Lyhne E.K."/>
            <person name="Kogle M.E."/>
            <person name="Wiebenga A."/>
            <person name="Kun R.S."/>
            <person name="Lubbers R.J."/>
            <person name="Makela M.R."/>
            <person name="Barry K."/>
            <person name="Chovatia M."/>
            <person name="Clum A."/>
            <person name="Daum C."/>
            <person name="Haridas S."/>
            <person name="He G."/>
            <person name="LaButti K."/>
            <person name="Lipzen A."/>
            <person name="Mondo S."/>
            <person name="Riley R."/>
            <person name="Salamov A."/>
            <person name="Simmons B.A."/>
            <person name="Magnuson J.K."/>
            <person name="Henrissat B."/>
            <person name="Mortensen U.H."/>
            <person name="Larsen T.O."/>
            <person name="Devries R.P."/>
            <person name="Grigoriev I.V."/>
            <person name="Machida M."/>
            <person name="Baker S.E."/>
            <person name="Andersen M.R."/>
        </authorList>
    </citation>
    <scope>NUCLEOTIDE SEQUENCE [LARGE SCALE GENOMIC DNA]</scope>
    <source>
        <strain evidence="2 3">CBS 117626</strain>
    </source>
</reference>
<dbReference type="OrthoDB" id="4331658at2759"/>
<keyword evidence="1" id="KW-0812">Transmembrane</keyword>
<protein>
    <recommendedName>
        <fullName evidence="4">MARVEL domain-containing protein</fullName>
    </recommendedName>
</protein>
<keyword evidence="3" id="KW-1185">Reference proteome</keyword>
<feature type="transmembrane region" description="Helical" evidence="1">
    <location>
        <begin position="122"/>
        <end position="142"/>
    </location>
</feature>
<feature type="transmembrane region" description="Helical" evidence="1">
    <location>
        <begin position="15"/>
        <end position="33"/>
    </location>
</feature>
<accession>A0A5N6UUV1</accession>
<proteinExistence type="predicted"/>
<dbReference type="Proteomes" id="UP000326950">
    <property type="component" value="Unassembled WGS sequence"/>
</dbReference>
<dbReference type="AlphaFoldDB" id="A0A5N6UUV1"/>
<evidence type="ECO:0000313" key="2">
    <source>
        <dbReference type="EMBL" id="KAE8162426.1"/>
    </source>
</evidence>
<gene>
    <name evidence="2" type="ORF">BDV40DRAFT_300454</name>
</gene>
<feature type="transmembrane region" description="Helical" evidence="1">
    <location>
        <begin position="95"/>
        <end position="115"/>
    </location>
</feature>
<evidence type="ECO:0000256" key="1">
    <source>
        <dbReference type="SAM" id="Phobius"/>
    </source>
</evidence>
<name>A0A5N6UUV1_ASPTM</name>
<evidence type="ECO:0008006" key="4">
    <source>
        <dbReference type="Google" id="ProtNLM"/>
    </source>
</evidence>
<dbReference type="EMBL" id="ML738629">
    <property type="protein sequence ID" value="KAE8162426.1"/>
    <property type="molecule type" value="Genomic_DNA"/>
</dbReference>
<keyword evidence="1" id="KW-0472">Membrane</keyword>
<organism evidence="2 3">
    <name type="scientific">Aspergillus tamarii</name>
    <dbReference type="NCBI Taxonomy" id="41984"/>
    <lineage>
        <taxon>Eukaryota</taxon>
        <taxon>Fungi</taxon>
        <taxon>Dikarya</taxon>
        <taxon>Ascomycota</taxon>
        <taxon>Pezizomycotina</taxon>
        <taxon>Eurotiomycetes</taxon>
        <taxon>Eurotiomycetidae</taxon>
        <taxon>Eurotiales</taxon>
        <taxon>Aspergillaceae</taxon>
        <taxon>Aspergillus</taxon>
        <taxon>Aspergillus subgen. Circumdati</taxon>
    </lineage>
</organism>